<dbReference type="InterPro" id="IPR013517">
    <property type="entry name" value="FG-GAP"/>
</dbReference>
<dbReference type="SUPFAM" id="SSF69318">
    <property type="entry name" value="Integrin alpha N-terminal domain"/>
    <property type="match status" value="2"/>
</dbReference>
<sequence>MRTLIALILLAPLAGCSSRSPDSTGASGDDASVSVVDKPPVLMPAPDFVLTDQSGQDYGSDDILGRACIVNFFFTRCQETCPLQTARLAELQEKWESNPAWNEIRMISITVDPAHDTPDVLMDYAKATNADTDHWKFLTGPDDAIKELTTRGFRLPVEEAENADGASVAHSPQFVLVGPEGYIRGFYDSGSTAEIDQLETDVFTTLEERLLYHQDLLDPAWVEERRDAQFGTTDKFSVFHDFGFFDRRRESGITFRNRIVDDAGREHKPCHYDHGTGVAIADVDGDGLQDLYFVTQVGGNELWKNQGDGTFQEMTRAAGVAVADRIGVSASFADIDNDGDADLYVTNVRSPNVLFQNDGTGKFTDISSTSGIDYSGHSSSAVFFDYNRDGRLDLFLVNVGEYTTDQTANVVNDRHTGADERDYPYKVANPDAFAAHLKPDRAESSILFENQGGNRFVDVSSAVGLEDSSWSGDASPLDVNEDGWPDLYVLNMQGHDEYYENDEGRRFVKKSREVFPATPWGAMGIKVFDFDNDGRLDIYLTDMHTDMSGPVGFEKEKLKTPKEKFAPEMMNSDGNHVFGNAFFQKQKDGTYREISDRINAETYWPWGLSVGDLNADGFEDVFVAGSMNFPFRYAINSVLLNNEGREFLDAEYILGIEPRRANRTAIPWFELDVAGKDRPLFEAYRGRGAKVTRMTAWGALGTRSSVIFDMDKDGDLDIITNDFNSEPMVLVSNLAEQEHTFHYLKVDLTGNASNRDGLGALVTVRTEKQSCLKVNDGKSGYLSQSSCPLYFGLGPSDIVNQIEVQWPSGQSQTVDGPIAVDRLIEITEPDAE</sequence>
<dbReference type="InterPro" id="IPR036249">
    <property type="entry name" value="Thioredoxin-like_sf"/>
</dbReference>
<keyword evidence="4" id="KW-0479">Metal-binding</keyword>
<dbReference type="Gene3D" id="3.40.30.10">
    <property type="entry name" value="Glutaredoxin"/>
    <property type="match status" value="1"/>
</dbReference>
<dbReference type="SUPFAM" id="SSF52833">
    <property type="entry name" value="Thioredoxin-like"/>
    <property type="match status" value="1"/>
</dbReference>
<keyword evidence="3 4" id="KW-0186">Copper</keyword>
<accession>A0A1P8WHI5</accession>
<dbReference type="KEGG" id="fmr:Fuma_03142"/>
<dbReference type="EMBL" id="CP017641">
    <property type="protein sequence ID" value="APZ93524.1"/>
    <property type="molecule type" value="Genomic_DNA"/>
</dbReference>
<dbReference type="Pfam" id="PF13517">
    <property type="entry name" value="FG-GAP_3"/>
    <property type="match status" value="2"/>
</dbReference>
<reference evidence="7 8" key="1">
    <citation type="journal article" date="2016" name="Front. Microbiol.">
        <title>Fuerstia marisgermanicae gen. nov., sp. nov., an Unusual Member of the Phylum Planctomycetes from the German Wadden Sea.</title>
        <authorList>
            <person name="Kohn T."/>
            <person name="Heuer A."/>
            <person name="Jogler M."/>
            <person name="Vollmers J."/>
            <person name="Boedeker C."/>
            <person name="Bunk B."/>
            <person name="Rast P."/>
            <person name="Borchert D."/>
            <person name="Glockner I."/>
            <person name="Freese H.M."/>
            <person name="Klenk H.P."/>
            <person name="Overmann J."/>
            <person name="Kaster A.K."/>
            <person name="Rohde M."/>
            <person name="Wiegand S."/>
            <person name="Jogler C."/>
        </authorList>
    </citation>
    <scope>NUCLEOTIDE SEQUENCE [LARGE SCALE GENOMIC DNA]</scope>
    <source>
        <strain evidence="7 8">NH11</strain>
    </source>
</reference>
<dbReference type="InterPro" id="IPR013766">
    <property type="entry name" value="Thioredoxin_domain"/>
</dbReference>
<dbReference type="CDD" id="cd02968">
    <property type="entry name" value="SCO"/>
    <property type="match status" value="1"/>
</dbReference>
<dbReference type="OrthoDB" id="5287961at2"/>
<dbReference type="AlphaFoldDB" id="A0A1P8WHI5"/>
<dbReference type="Gene3D" id="2.130.10.130">
    <property type="entry name" value="Integrin alpha, N-terminal"/>
    <property type="match status" value="2"/>
</dbReference>
<keyword evidence="2" id="KW-0732">Signal</keyword>
<keyword evidence="8" id="KW-1185">Reference proteome</keyword>
<dbReference type="InterPro" id="IPR028994">
    <property type="entry name" value="Integrin_alpha_N"/>
</dbReference>
<evidence type="ECO:0000313" key="7">
    <source>
        <dbReference type="EMBL" id="APZ93524.1"/>
    </source>
</evidence>
<evidence type="ECO:0000256" key="3">
    <source>
        <dbReference type="ARBA" id="ARBA00023008"/>
    </source>
</evidence>
<feature type="disulfide bond" description="Redox-active" evidence="5">
    <location>
        <begin position="77"/>
        <end position="81"/>
    </location>
</feature>
<name>A0A1P8WHI5_9PLAN</name>
<proteinExistence type="inferred from homology"/>
<dbReference type="STRING" id="1891926.Fuma_03142"/>
<evidence type="ECO:0000313" key="8">
    <source>
        <dbReference type="Proteomes" id="UP000187735"/>
    </source>
</evidence>
<comment type="similarity">
    <text evidence="1">Belongs to the SCO1/2 family.</text>
</comment>
<dbReference type="InterPro" id="IPR011519">
    <property type="entry name" value="UnbV_ASPIC"/>
</dbReference>
<dbReference type="PANTHER" id="PTHR16026:SF0">
    <property type="entry name" value="CARTILAGE ACIDIC PROTEIN 1"/>
    <property type="match status" value="1"/>
</dbReference>
<dbReference type="RefSeq" id="WP_077024977.1">
    <property type="nucleotide sequence ID" value="NZ_CP017641.1"/>
</dbReference>
<evidence type="ECO:0000256" key="2">
    <source>
        <dbReference type="ARBA" id="ARBA00022729"/>
    </source>
</evidence>
<dbReference type="Proteomes" id="UP000187735">
    <property type="component" value="Chromosome"/>
</dbReference>
<feature type="binding site" evidence="4">
    <location>
        <position position="81"/>
    </location>
    <ligand>
        <name>Cu cation</name>
        <dbReference type="ChEBI" id="CHEBI:23378"/>
    </ligand>
</feature>
<gene>
    <name evidence="7" type="primary">ypmQ_2</name>
    <name evidence="7" type="ORF">Fuma_03142</name>
</gene>
<evidence type="ECO:0000259" key="6">
    <source>
        <dbReference type="PROSITE" id="PS51352"/>
    </source>
</evidence>
<dbReference type="InterPro" id="IPR003782">
    <property type="entry name" value="SCO1/SenC"/>
</dbReference>
<dbReference type="Pfam" id="PF07593">
    <property type="entry name" value="UnbV_ASPIC"/>
    <property type="match status" value="1"/>
</dbReference>
<feature type="binding site" evidence="4">
    <location>
        <position position="170"/>
    </location>
    <ligand>
        <name>Cu cation</name>
        <dbReference type="ChEBI" id="CHEBI:23378"/>
    </ligand>
</feature>
<protein>
    <submittedName>
        <fullName evidence="7">BsSco</fullName>
    </submittedName>
</protein>
<feature type="domain" description="Thioredoxin" evidence="6">
    <location>
        <begin position="39"/>
        <end position="208"/>
    </location>
</feature>
<keyword evidence="5" id="KW-1015">Disulfide bond</keyword>
<feature type="binding site" evidence="4">
    <location>
        <position position="77"/>
    </location>
    <ligand>
        <name>Cu cation</name>
        <dbReference type="ChEBI" id="CHEBI:23378"/>
    </ligand>
</feature>
<dbReference type="PROSITE" id="PS51352">
    <property type="entry name" value="THIOREDOXIN_2"/>
    <property type="match status" value="1"/>
</dbReference>
<evidence type="ECO:0000256" key="1">
    <source>
        <dbReference type="ARBA" id="ARBA00010996"/>
    </source>
</evidence>
<dbReference type="PANTHER" id="PTHR16026">
    <property type="entry name" value="CARTILAGE ACIDIC PROTEIN 1"/>
    <property type="match status" value="1"/>
</dbReference>
<organism evidence="7 8">
    <name type="scientific">Fuerstiella marisgermanici</name>
    <dbReference type="NCBI Taxonomy" id="1891926"/>
    <lineage>
        <taxon>Bacteria</taxon>
        <taxon>Pseudomonadati</taxon>
        <taxon>Planctomycetota</taxon>
        <taxon>Planctomycetia</taxon>
        <taxon>Planctomycetales</taxon>
        <taxon>Planctomycetaceae</taxon>
        <taxon>Fuerstiella</taxon>
    </lineage>
</organism>
<dbReference type="Pfam" id="PF02630">
    <property type="entry name" value="SCO1-SenC"/>
    <property type="match status" value="1"/>
</dbReference>
<dbReference type="InterPro" id="IPR027039">
    <property type="entry name" value="Crtac1"/>
</dbReference>
<dbReference type="GO" id="GO:0046872">
    <property type="term" value="F:metal ion binding"/>
    <property type="evidence" value="ECO:0007669"/>
    <property type="project" value="UniProtKB-KW"/>
</dbReference>
<evidence type="ECO:0000256" key="5">
    <source>
        <dbReference type="PIRSR" id="PIRSR603782-2"/>
    </source>
</evidence>
<evidence type="ECO:0000256" key="4">
    <source>
        <dbReference type="PIRSR" id="PIRSR603782-1"/>
    </source>
</evidence>